<evidence type="ECO:0000313" key="3">
    <source>
        <dbReference type="RefSeq" id="XP_012945755.1"/>
    </source>
</evidence>
<dbReference type="PROSITE" id="PS50213">
    <property type="entry name" value="FAS1"/>
    <property type="match status" value="2"/>
</dbReference>
<accession>A0ABM1ADS6</accession>
<keyword evidence="2" id="KW-1185">Reference proteome</keyword>
<name>A0ABM1ADS6_APLCA</name>
<dbReference type="Pfam" id="PF02469">
    <property type="entry name" value="Fasciclin"/>
    <property type="match status" value="1"/>
</dbReference>
<dbReference type="InterPro" id="IPR000782">
    <property type="entry name" value="FAS1_domain"/>
</dbReference>
<evidence type="ECO:0000313" key="2">
    <source>
        <dbReference type="Proteomes" id="UP000694888"/>
    </source>
</evidence>
<reference evidence="3" key="1">
    <citation type="submission" date="2025-08" db="UniProtKB">
        <authorList>
            <consortium name="RefSeq"/>
        </authorList>
    </citation>
    <scope>IDENTIFICATION</scope>
</reference>
<dbReference type="PANTHER" id="PTHR10900">
    <property type="entry name" value="PERIOSTIN-RELATED"/>
    <property type="match status" value="1"/>
</dbReference>
<proteinExistence type="predicted"/>
<dbReference type="RefSeq" id="XP_012945755.1">
    <property type="nucleotide sequence ID" value="XM_013090301.1"/>
</dbReference>
<gene>
    <name evidence="3" type="primary">LOC106013746</name>
</gene>
<dbReference type="InterPro" id="IPR036378">
    <property type="entry name" value="FAS1_dom_sf"/>
</dbReference>
<dbReference type="SMART" id="SM00554">
    <property type="entry name" value="FAS1"/>
    <property type="match status" value="1"/>
</dbReference>
<evidence type="ECO:0000259" key="1">
    <source>
        <dbReference type="PROSITE" id="PS50213"/>
    </source>
</evidence>
<dbReference type="SUPFAM" id="SSF82153">
    <property type="entry name" value="FAS1 domain"/>
    <property type="match status" value="2"/>
</dbReference>
<feature type="domain" description="FAS1" evidence="1">
    <location>
        <begin position="42"/>
        <end position="171"/>
    </location>
</feature>
<dbReference type="InterPro" id="IPR050904">
    <property type="entry name" value="Adhesion/Biosynth-related"/>
</dbReference>
<sequence length="176" mass="18857">MVFRVYPNGAKTVNGAQLEGKDISLINGVVHRIDDVILPAATNIGEYIAQHDTDFKDLFGLLVLGRLFGDLETAGPFTVFAPKDSAFEDITSTLQTLINDRDALSEVLKYHVISDTFWSVGLTDGMVLQTINGANLTVHIDTNGVTINGAKVTEADVATSNGVIHVIDKVITSSSP</sequence>
<dbReference type="GeneID" id="106013746"/>
<dbReference type="Proteomes" id="UP000694888">
    <property type="component" value="Unplaced"/>
</dbReference>
<dbReference type="PANTHER" id="PTHR10900:SF77">
    <property type="entry name" value="FI19380P1"/>
    <property type="match status" value="1"/>
</dbReference>
<feature type="domain" description="FAS1" evidence="1">
    <location>
        <begin position="1"/>
        <end position="37"/>
    </location>
</feature>
<protein>
    <submittedName>
        <fullName evidence="3">Transforming growth factor-beta-induced protein ig-h3</fullName>
    </submittedName>
</protein>
<organism evidence="2 3">
    <name type="scientific">Aplysia californica</name>
    <name type="common">California sea hare</name>
    <dbReference type="NCBI Taxonomy" id="6500"/>
    <lineage>
        <taxon>Eukaryota</taxon>
        <taxon>Metazoa</taxon>
        <taxon>Spiralia</taxon>
        <taxon>Lophotrochozoa</taxon>
        <taxon>Mollusca</taxon>
        <taxon>Gastropoda</taxon>
        <taxon>Heterobranchia</taxon>
        <taxon>Euthyneura</taxon>
        <taxon>Tectipleura</taxon>
        <taxon>Aplysiida</taxon>
        <taxon>Aplysioidea</taxon>
        <taxon>Aplysiidae</taxon>
        <taxon>Aplysia</taxon>
    </lineage>
</organism>
<dbReference type="Gene3D" id="2.30.180.10">
    <property type="entry name" value="FAS1 domain"/>
    <property type="match status" value="2"/>
</dbReference>